<feature type="non-terminal residue" evidence="1">
    <location>
        <position position="48"/>
    </location>
</feature>
<evidence type="ECO:0000313" key="2">
    <source>
        <dbReference type="Proteomes" id="UP000789525"/>
    </source>
</evidence>
<accession>A0ACA9QZS1</accession>
<dbReference type="EMBL" id="CAJVPT010064621">
    <property type="protein sequence ID" value="CAG8770593.1"/>
    <property type="molecule type" value="Genomic_DNA"/>
</dbReference>
<name>A0ACA9QZS1_9GLOM</name>
<comment type="caution">
    <text evidence="1">The sequence shown here is derived from an EMBL/GenBank/DDBJ whole genome shotgun (WGS) entry which is preliminary data.</text>
</comment>
<protein>
    <submittedName>
        <fullName evidence="1">7647_t:CDS:1</fullName>
    </submittedName>
</protein>
<gene>
    <name evidence="1" type="ORF">ACOLOM_LOCUS13760</name>
</gene>
<evidence type="ECO:0000313" key="1">
    <source>
        <dbReference type="EMBL" id="CAG8770593.1"/>
    </source>
</evidence>
<organism evidence="1 2">
    <name type="scientific">Acaulospora colombiana</name>
    <dbReference type="NCBI Taxonomy" id="27376"/>
    <lineage>
        <taxon>Eukaryota</taxon>
        <taxon>Fungi</taxon>
        <taxon>Fungi incertae sedis</taxon>
        <taxon>Mucoromycota</taxon>
        <taxon>Glomeromycotina</taxon>
        <taxon>Glomeromycetes</taxon>
        <taxon>Diversisporales</taxon>
        <taxon>Acaulosporaceae</taxon>
        <taxon>Acaulospora</taxon>
    </lineage>
</organism>
<keyword evidence="2" id="KW-1185">Reference proteome</keyword>
<reference evidence="1" key="1">
    <citation type="submission" date="2021-06" db="EMBL/GenBank/DDBJ databases">
        <authorList>
            <person name="Kallberg Y."/>
            <person name="Tangrot J."/>
            <person name="Rosling A."/>
        </authorList>
    </citation>
    <scope>NUCLEOTIDE SEQUENCE</scope>
    <source>
        <strain evidence="1">CL356</strain>
    </source>
</reference>
<sequence length="48" mass="5367">MSFSIIFGYFTHGQPGPKSPTTLEYPSVKFGPSMLELQSELRGHSIEH</sequence>
<proteinExistence type="predicted"/>
<dbReference type="Proteomes" id="UP000789525">
    <property type="component" value="Unassembled WGS sequence"/>
</dbReference>